<proteinExistence type="inferred from homology"/>
<dbReference type="HAMAP" id="MF_00996">
    <property type="entry name" value="MqnD"/>
    <property type="match status" value="1"/>
</dbReference>
<dbReference type="CDD" id="cd13635">
    <property type="entry name" value="PBP2_Ttha1568_Mqnd"/>
    <property type="match status" value="1"/>
</dbReference>
<dbReference type="Gene3D" id="3.40.190.10">
    <property type="entry name" value="Periplasmic binding protein-like II"/>
    <property type="match status" value="2"/>
</dbReference>
<comment type="caution">
    <text evidence="4">The sequence shown here is derived from an EMBL/GenBank/DDBJ whole genome shotgun (WGS) entry which is preliminary data.</text>
</comment>
<dbReference type="InterPro" id="IPR003773">
    <property type="entry name" value="Menaquinone_biosynth"/>
</dbReference>
<dbReference type="GO" id="GO:0009234">
    <property type="term" value="P:menaquinone biosynthetic process"/>
    <property type="evidence" value="ECO:0007669"/>
    <property type="project" value="UniProtKB-UniPathway"/>
</dbReference>
<evidence type="ECO:0000256" key="3">
    <source>
        <dbReference type="ARBA" id="ARBA00023239"/>
    </source>
</evidence>
<accession>A0A8J6T8X0</accession>
<dbReference type="PANTHER" id="PTHR37167:SF1">
    <property type="entry name" value="1,4-DIHYDROXY-6-NAPHTOATE SYNTHASE"/>
    <property type="match status" value="1"/>
</dbReference>
<keyword evidence="2" id="KW-0474">Menaquinone biosynthesis</keyword>
<sequence length="248" mass="27524">MKQNLTLGYSTCPNDTFIFYALAHNLINSAGLAFKIELADVETLNQKARAGVFDVSKLSFAAMGHLLDRYGVLRSGSALGRGCGPLVVARPGFNLNRIDSKKIAVPGMWTTACMLLGLYLSKKPDVVPMPFDLIMPAVERGDLDFGVIIHEGRFTYKNYGLISLLDLGKWWEEKTSLPVPLGGIAIRRDMAHEIALSVETAIRESTLYGFKHRTETEGHVKRYAGEMSSDVIRRHIDLYVNDFTIEIG</sequence>
<keyword evidence="3" id="KW-0456">Lyase</keyword>
<evidence type="ECO:0000313" key="4">
    <source>
        <dbReference type="EMBL" id="MBC8200189.1"/>
    </source>
</evidence>
<name>A0A8J6T8X0_9BACT</name>
<dbReference type="GO" id="GO:0016829">
    <property type="term" value="F:lyase activity"/>
    <property type="evidence" value="ECO:0007669"/>
    <property type="project" value="UniProtKB-KW"/>
</dbReference>
<evidence type="ECO:0000256" key="1">
    <source>
        <dbReference type="ARBA" id="ARBA00004863"/>
    </source>
</evidence>
<evidence type="ECO:0000313" key="5">
    <source>
        <dbReference type="Proteomes" id="UP000603545"/>
    </source>
</evidence>
<dbReference type="PANTHER" id="PTHR37167">
    <property type="entry name" value="1,4-DIHYDROXY-6-NAPHTOATE SYNTHASE"/>
    <property type="match status" value="1"/>
</dbReference>
<protein>
    <submittedName>
        <fullName evidence="4">1,4-dihydroxy-6-naphthoate synthase</fullName>
    </submittedName>
</protein>
<dbReference type="EMBL" id="JACNLL010000084">
    <property type="protein sequence ID" value="MBC8200189.1"/>
    <property type="molecule type" value="Genomic_DNA"/>
</dbReference>
<reference evidence="4 5" key="1">
    <citation type="submission" date="2020-08" db="EMBL/GenBank/DDBJ databases">
        <title>Bridging the membrane lipid divide: bacteria of the FCB group superphylum have the potential to synthesize archaeal ether lipids.</title>
        <authorList>
            <person name="Villanueva L."/>
            <person name="Von Meijenfeldt F.A.B."/>
            <person name="Westbye A.B."/>
            <person name="Yadav S."/>
            <person name="Hopmans E.C."/>
            <person name="Dutilh B.E."/>
            <person name="Sinninghe Damste J.S."/>
        </authorList>
    </citation>
    <scope>NUCLEOTIDE SEQUENCE [LARGE SCALE GENOMIC DNA]</scope>
    <source>
        <strain evidence="4">NIOZ-UU82</strain>
    </source>
</reference>
<organism evidence="4 5">
    <name type="scientific">Candidatus Desulfaltia bathyphila</name>
    <dbReference type="NCBI Taxonomy" id="2841697"/>
    <lineage>
        <taxon>Bacteria</taxon>
        <taxon>Pseudomonadati</taxon>
        <taxon>Thermodesulfobacteriota</taxon>
        <taxon>Desulfobacteria</taxon>
        <taxon>Desulfobacterales</taxon>
        <taxon>Desulfobacterales incertae sedis</taxon>
        <taxon>Candidatus Desulfaltia</taxon>
    </lineage>
</organism>
<dbReference type="InterPro" id="IPR030869">
    <property type="entry name" value="MqnD"/>
</dbReference>
<dbReference type="AlphaFoldDB" id="A0A8J6T8X0"/>
<dbReference type="Pfam" id="PF02621">
    <property type="entry name" value="VitK2_biosynth"/>
    <property type="match status" value="1"/>
</dbReference>
<evidence type="ECO:0000256" key="2">
    <source>
        <dbReference type="ARBA" id="ARBA00022428"/>
    </source>
</evidence>
<gene>
    <name evidence="4" type="ORF">H8E80_09155</name>
</gene>
<feature type="non-terminal residue" evidence="4">
    <location>
        <position position="248"/>
    </location>
</feature>
<comment type="pathway">
    <text evidence="1">Quinol/quinone metabolism; menaquinone biosynthesis.</text>
</comment>
<dbReference type="Proteomes" id="UP000603545">
    <property type="component" value="Unassembled WGS sequence"/>
</dbReference>
<dbReference type="SUPFAM" id="SSF53850">
    <property type="entry name" value="Periplasmic binding protein-like II"/>
    <property type="match status" value="1"/>
</dbReference>
<dbReference type="UniPathway" id="UPA00079"/>